<evidence type="ECO:0000256" key="4">
    <source>
        <dbReference type="RuleBase" id="RU004003"/>
    </source>
</evidence>
<reference evidence="9 10" key="1">
    <citation type="submission" date="2017-11" db="EMBL/GenBank/DDBJ databases">
        <title>Genome-resolved metagenomics identifies genetic mobility, metabolic interactions, and unexpected diversity in perchlorate-reducing communities.</title>
        <authorList>
            <person name="Barnum T.P."/>
            <person name="Figueroa I.A."/>
            <person name="Carlstrom C.I."/>
            <person name="Lucas L.N."/>
            <person name="Engelbrektson A.L."/>
            <person name="Coates J.D."/>
        </authorList>
    </citation>
    <scope>NUCLEOTIDE SEQUENCE [LARGE SCALE GENOMIC DNA]</scope>
    <source>
        <strain evidence="9">BM706</strain>
    </source>
</reference>
<evidence type="ECO:0000259" key="8">
    <source>
        <dbReference type="Pfam" id="PF03958"/>
    </source>
</evidence>
<protein>
    <submittedName>
        <fullName evidence="9">Uncharacterized protein</fullName>
    </submittedName>
</protein>
<evidence type="ECO:0000313" key="9">
    <source>
        <dbReference type="EMBL" id="PLX19939.1"/>
    </source>
</evidence>
<dbReference type="InterPro" id="IPR038591">
    <property type="entry name" value="NolW-like_sf"/>
</dbReference>
<dbReference type="PANTHER" id="PTHR30332">
    <property type="entry name" value="PROBABLE GENERAL SECRETION PATHWAY PROTEIN D"/>
    <property type="match status" value="1"/>
</dbReference>
<sequence>MKRFGVILLLIVLMSTAAMAKSEYVTFNVIDRDIKTVLKGIAKAAGINLIAEKSVQGKITLELHEVYYEKALELIAKTNGYTIRKEDNTYVIGEPSKLSEGFDVGFNKSFQLENAKAKDVAEILANIFKKKDEKIEVTADDRINTIIVTGSSQVLSKIDPLVAKLDVPVPQVMIEAKVVEVSTDNTKNLGMVWKWGTNGQADGTIVELNENFKKQAFADSYSSGVDNSAPGFAMGDFFRTKSYYNAALNATATITDSKILSNPKIIASNGIEAVVQIGDKVIYTGGVNQPPQEKDTGVVLRVTPRINNSDYITLEVEPEVSDATFKKPGSESSVSDYPTIKRRYAKTTVTVKDGEEVLIGGLIQEKTEVANTKTPVLGDIPFFRQFFSSKRNQKTTSELILLITPRIIKRVEG</sequence>
<dbReference type="EMBL" id="PKTG01000013">
    <property type="protein sequence ID" value="PLX19939.1"/>
    <property type="molecule type" value="Genomic_DNA"/>
</dbReference>
<evidence type="ECO:0000256" key="5">
    <source>
        <dbReference type="RuleBase" id="RU004004"/>
    </source>
</evidence>
<dbReference type="PRINTS" id="PR01032">
    <property type="entry name" value="PHAGEIV"/>
</dbReference>
<evidence type="ECO:0000256" key="6">
    <source>
        <dbReference type="SAM" id="SignalP"/>
    </source>
</evidence>
<keyword evidence="3" id="KW-0472">Membrane</keyword>
<evidence type="ECO:0000256" key="2">
    <source>
        <dbReference type="ARBA" id="ARBA00022729"/>
    </source>
</evidence>
<dbReference type="InterPro" id="IPR005644">
    <property type="entry name" value="NolW-like"/>
</dbReference>
<accession>A0A2N5ZMM8</accession>
<dbReference type="Gene3D" id="3.30.1370.130">
    <property type="match status" value="1"/>
</dbReference>
<feature type="domain" description="Type II/III secretion system secretin-like" evidence="7">
    <location>
        <begin position="255"/>
        <end position="409"/>
    </location>
</feature>
<dbReference type="InterPro" id="IPR001775">
    <property type="entry name" value="GspD/PilQ"/>
</dbReference>
<dbReference type="PRINTS" id="PR00811">
    <property type="entry name" value="BCTERIALGSPD"/>
</dbReference>
<dbReference type="Pfam" id="PF03958">
    <property type="entry name" value="Secretin_N"/>
    <property type="match status" value="1"/>
</dbReference>
<feature type="chain" id="PRO_5014957125" evidence="6">
    <location>
        <begin position="21"/>
        <end position="413"/>
    </location>
</feature>
<dbReference type="Proteomes" id="UP000234857">
    <property type="component" value="Unassembled WGS sequence"/>
</dbReference>
<dbReference type="PANTHER" id="PTHR30332:SF24">
    <property type="entry name" value="SECRETIN GSPD-RELATED"/>
    <property type="match status" value="1"/>
</dbReference>
<dbReference type="GO" id="GO:0009279">
    <property type="term" value="C:cell outer membrane"/>
    <property type="evidence" value="ECO:0007669"/>
    <property type="project" value="UniProtKB-SubCell"/>
</dbReference>
<dbReference type="AlphaFoldDB" id="A0A2N5ZMM8"/>
<feature type="domain" description="NolW-like" evidence="8">
    <location>
        <begin position="108"/>
        <end position="171"/>
    </location>
</feature>
<dbReference type="GO" id="GO:0009306">
    <property type="term" value="P:protein secretion"/>
    <property type="evidence" value="ECO:0007669"/>
    <property type="project" value="InterPro"/>
</dbReference>
<dbReference type="InterPro" id="IPR050810">
    <property type="entry name" value="Bact_Secretion_Sys_Channel"/>
</dbReference>
<gene>
    <name evidence="9" type="ORF">C0601_00540</name>
</gene>
<comment type="subcellular location">
    <subcellularLocation>
        <location evidence="5">Cell outer membrane</location>
    </subcellularLocation>
    <subcellularLocation>
        <location evidence="1">Membrane</location>
    </subcellularLocation>
</comment>
<feature type="signal peptide" evidence="6">
    <location>
        <begin position="1"/>
        <end position="20"/>
    </location>
</feature>
<evidence type="ECO:0000256" key="1">
    <source>
        <dbReference type="ARBA" id="ARBA00004370"/>
    </source>
</evidence>
<keyword evidence="2 6" id="KW-0732">Signal</keyword>
<comment type="caution">
    <text evidence="9">The sequence shown here is derived from an EMBL/GenBank/DDBJ whole genome shotgun (WGS) entry which is preliminary data.</text>
</comment>
<evidence type="ECO:0000256" key="3">
    <source>
        <dbReference type="ARBA" id="ARBA00023136"/>
    </source>
</evidence>
<organism evidence="9 10">
    <name type="scientific">Muiribacterium halophilum</name>
    <dbReference type="NCBI Taxonomy" id="2053465"/>
    <lineage>
        <taxon>Bacteria</taxon>
        <taxon>Candidatus Muiribacteriota</taxon>
        <taxon>Candidatus Muiribacteriia</taxon>
        <taxon>Candidatus Muiribacteriales</taxon>
        <taxon>Candidatus Muiribacteriaceae</taxon>
        <taxon>Candidatus Muiribacterium</taxon>
    </lineage>
</organism>
<evidence type="ECO:0000259" key="7">
    <source>
        <dbReference type="Pfam" id="PF00263"/>
    </source>
</evidence>
<dbReference type="InterPro" id="IPR004846">
    <property type="entry name" value="T2SS/T3SS_dom"/>
</dbReference>
<evidence type="ECO:0000313" key="10">
    <source>
        <dbReference type="Proteomes" id="UP000234857"/>
    </source>
</evidence>
<keyword evidence="5" id="KW-0813">Transport</keyword>
<comment type="similarity">
    <text evidence="4">Belongs to the bacterial secretin family.</text>
</comment>
<dbReference type="GO" id="GO:0015627">
    <property type="term" value="C:type II protein secretion system complex"/>
    <property type="evidence" value="ECO:0007669"/>
    <property type="project" value="TreeGrafter"/>
</dbReference>
<name>A0A2N5ZMM8_MUIH1</name>
<dbReference type="Pfam" id="PF00263">
    <property type="entry name" value="Secretin"/>
    <property type="match status" value="1"/>
</dbReference>
<dbReference type="Gene3D" id="3.30.1370.120">
    <property type="match status" value="1"/>
</dbReference>
<proteinExistence type="inferred from homology"/>